<accession>A0A0B2UK60</accession>
<dbReference type="HOGENOM" id="CLU_2184740_0_0_1"/>
<evidence type="ECO:0000313" key="3">
    <source>
        <dbReference type="Proteomes" id="UP000031056"/>
    </source>
</evidence>
<dbReference type="Proteomes" id="UP000031056">
    <property type="component" value="Unassembled WGS sequence"/>
</dbReference>
<dbReference type="InParanoid" id="A0A0B2UK60"/>
<keyword evidence="1" id="KW-1133">Transmembrane helix</keyword>
<feature type="transmembrane region" description="Helical" evidence="1">
    <location>
        <begin position="75"/>
        <end position="94"/>
    </location>
</feature>
<dbReference type="GeneID" id="26261780"/>
<evidence type="ECO:0000256" key="1">
    <source>
        <dbReference type="SAM" id="Phobius"/>
    </source>
</evidence>
<dbReference type="AlphaFoldDB" id="A0A0B2UK60"/>
<dbReference type="VEuPathDB" id="MicrosporidiaDB:M896_051270"/>
<feature type="transmembrane region" description="Helical" evidence="1">
    <location>
        <begin position="20"/>
        <end position="45"/>
    </location>
</feature>
<gene>
    <name evidence="2" type="ORF">M896_051270</name>
</gene>
<evidence type="ECO:0000313" key="2">
    <source>
        <dbReference type="EMBL" id="KHN69718.1"/>
    </source>
</evidence>
<keyword evidence="1" id="KW-0812">Transmembrane</keyword>
<dbReference type="RefSeq" id="XP_014563760.1">
    <property type="nucleotide sequence ID" value="XM_014708274.1"/>
</dbReference>
<reference evidence="2 3" key="1">
    <citation type="journal article" date="2014" name="MBio">
        <title>The Ordospora colligata genome; evolution of extreme reduction in microsporidia and host-to-parasite horizontal gene transfer.</title>
        <authorList>
            <person name="Pombert J.-F."/>
            <person name="Haag K.L."/>
            <person name="Beidas S."/>
            <person name="Ebert D."/>
            <person name="Keeling P.J."/>
        </authorList>
    </citation>
    <scope>NUCLEOTIDE SEQUENCE [LARGE SCALE GENOMIC DNA]</scope>
    <source>
        <strain evidence="2 3">OC4</strain>
    </source>
</reference>
<keyword evidence="3" id="KW-1185">Reference proteome</keyword>
<sequence length="109" mass="11945">MIGCNALLMVMRICTVFMSNYVNVISIVMIVISVGMLITSIVVIIDPKINKGKNNESKKSGEKNGNGKGIMTKNAILIGFTCVMILSGWIAQVMDMNKNNETSNEIMQE</sequence>
<comment type="caution">
    <text evidence="2">The sequence shown here is derived from an EMBL/GenBank/DDBJ whole genome shotgun (WGS) entry which is preliminary data.</text>
</comment>
<name>A0A0B2UK60_9MICR</name>
<organism evidence="2 3">
    <name type="scientific">Ordospora colligata OC4</name>
    <dbReference type="NCBI Taxonomy" id="1354746"/>
    <lineage>
        <taxon>Eukaryota</taxon>
        <taxon>Fungi</taxon>
        <taxon>Fungi incertae sedis</taxon>
        <taxon>Microsporidia</taxon>
        <taxon>Ordosporidae</taxon>
        <taxon>Ordospora</taxon>
    </lineage>
</organism>
<protein>
    <submittedName>
        <fullName evidence="2">Uncharacterized protein</fullName>
    </submittedName>
</protein>
<keyword evidence="1" id="KW-0472">Membrane</keyword>
<proteinExistence type="predicted"/>
<dbReference type="EMBL" id="JOKQ01000005">
    <property type="protein sequence ID" value="KHN69718.1"/>
    <property type="molecule type" value="Genomic_DNA"/>
</dbReference>